<dbReference type="InterPro" id="IPR011013">
    <property type="entry name" value="Gal_mutarotase_sf_dom"/>
</dbReference>
<dbReference type="GO" id="GO:0009341">
    <property type="term" value="C:beta-galactosidase complex"/>
    <property type="evidence" value="ECO:0007669"/>
    <property type="project" value="InterPro"/>
</dbReference>
<proteinExistence type="inferred from homology"/>
<dbReference type="eggNOG" id="COG3250">
    <property type="taxonomic scope" value="Bacteria"/>
</dbReference>
<dbReference type="InterPro" id="IPR014718">
    <property type="entry name" value="GH-type_carb-bd"/>
</dbReference>
<dbReference type="PANTHER" id="PTHR46323">
    <property type="entry name" value="BETA-GALACTOSIDASE"/>
    <property type="match status" value="1"/>
</dbReference>
<evidence type="ECO:0000256" key="1">
    <source>
        <dbReference type="ARBA" id="ARBA00001412"/>
    </source>
</evidence>
<comment type="similarity">
    <text evidence="2 8">Belongs to the glycosyl hydrolase 2 family.</text>
</comment>
<dbReference type="InterPro" id="IPR006102">
    <property type="entry name" value="Ig-like_GH2"/>
</dbReference>
<dbReference type="Pfam" id="PF02836">
    <property type="entry name" value="Glyco_hydro_2_C"/>
    <property type="match status" value="1"/>
</dbReference>
<dbReference type="Pfam" id="PF02929">
    <property type="entry name" value="Bgal_small_N"/>
    <property type="match status" value="1"/>
</dbReference>
<protein>
    <recommendedName>
        <fullName evidence="4 8">Beta-galactosidase</fullName>
        <ecNumber evidence="3 8">3.2.1.23</ecNumber>
    </recommendedName>
    <alternativeName>
        <fullName evidence="7 8">Lactase</fullName>
    </alternativeName>
</protein>
<dbReference type="SUPFAM" id="SSF51445">
    <property type="entry name" value="(Trans)glycosidases"/>
    <property type="match status" value="1"/>
</dbReference>
<evidence type="ECO:0000256" key="5">
    <source>
        <dbReference type="ARBA" id="ARBA00022801"/>
    </source>
</evidence>
<accession>F3ZWT0</accession>
<keyword evidence="6 8" id="KW-0326">Glycosidase</keyword>
<organism evidence="10 11">
    <name type="scientific">Mahella australiensis (strain DSM 15567 / CIP 107919 / 50-1 BON)</name>
    <dbReference type="NCBI Taxonomy" id="697281"/>
    <lineage>
        <taxon>Bacteria</taxon>
        <taxon>Bacillati</taxon>
        <taxon>Bacillota</taxon>
        <taxon>Clostridia</taxon>
        <taxon>Thermoanaerobacterales</taxon>
        <taxon>Thermoanaerobacterales Family IV. Incertae Sedis</taxon>
        <taxon>Mahella</taxon>
    </lineage>
</organism>
<evidence type="ECO:0000313" key="11">
    <source>
        <dbReference type="Proteomes" id="UP000008457"/>
    </source>
</evidence>
<dbReference type="InterPro" id="IPR032312">
    <property type="entry name" value="LacZ_4"/>
</dbReference>
<dbReference type="InterPro" id="IPR050347">
    <property type="entry name" value="Bact_Beta-galactosidase"/>
</dbReference>
<evidence type="ECO:0000256" key="4">
    <source>
        <dbReference type="ARBA" id="ARBA00013303"/>
    </source>
</evidence>
<dbReference type="InterPro" id="IPR006101">
    <property type="entry name" value="Glyco_hydro_2"/>
</dbReference>
<feature type="domain" description="Beta galactosidase small chain/" evidence="9">
    <location>
        <begin position="736"/>
        <end position="1006"/>
    </location>
</feature>
<keyword evidence="11" id="KW-1185">Reference proteome</keyword>
<dbReference type="PROSITE" id="PS00608">
    <property type="entry name" value="GLYCOSYL_HYDROL_F2_2"/>
    <property type="match status" value="1"/>
</dbReference>
<dbReference type="KEGG" id="mas:Mahau_1329"/>
<dbReference type="HOGENOM" id="CLU_002346_0_2_9"/>
<evidence type="ECO:0000313" key="10">
    <source>
        <dbReference type="EMBL" id="AEE96523.1"/>
    </source>
</evidence>
<dbReference type="SUPFAM" id="SSF49785">
    <property type="entry name" value="Galactose-binding domain-like"/>
    <property type="match status" value="1"/>
</dbReference>
<dbReference type="Pfam" id="PF16353">
    <property type="entry name" value="LacZ_4"/>
    <property type="match status" value="1"/>
</dbReference>
<evidence type="ECO:0000256" key="3">
    <source>
        <dbReference type="ARBA" id="ARBA00012756"/>
    </source>
</evidence>
<dbReference type="GO" id="GO:0030246">
    <property type="term" value="F:carbohydrate binding"/>
    <property type="evidence" value="ECO:0007669"/>
    <property type="project" value="InterPro"/>
</dbReference>
<dbReference type="STRING" id="697281.Mahau_1329"/>
<name>F3ZWT0_MAHA5</name>
<dbReference type="SUPFAM" id="SSF74650">
    <property type="entry name" value="Galactose mutarotase-like"/>
    <property type="match status" value="1"/>
</dbReference>
<dbReference type="Proteomes" id="UP000008457">
    <property type="component" value="Chromosome"/>
</dbReference>
<dbReference type="InterPro" id="IPR023232">
    <property type="entry name" value="Glyco_hydro_2_AS"/>
</dbReference>
<evidence type="ECO:0000256" key="7">
    <source>
        <dbReference type="ARBA" id="ARBA00032230"/>
    </source>
</evidence>
<dbReference type="InterPro" id="IPR006104">
    <property type="entry name" value="Glyco_hydro_2_N"/>
</dbReference>
<evidence type="ECO:0000259" key="9">
    <source>
        <dbReference type="SMART" id="SM01038"/>
    </source>
</evidence>
<evidence type="ECO:0000256" key="6">
    <source>
        <dbReference type="ARBA" id="ARBA00023295"/>
    </source>
</evidence>
<dbReference type="PRINTS" id="PR00132">
    <property type="entry name" value="GLHYDRLASE2"/>
</dbReference>
<dbReference type="PANTHER" id="PTHR46323:SF2">
    <property type="entry name" value="BETA-GALACTOSIDASE"/>
    <property type="match status" value="1"/>
</dbReference>
<reference evidence="11" key="1">
    <citation type="submission" date="2010-11" db="EMBL/GenBank/DDBJ databases">
        <title>The complete genome of Mahella australiensis DSM 15567.</title>
        <authorList>
            <consortium name="US DOE Joint Genome Institute (JGI-PGF)"/>
            <person name="Lucas S."/>
            <person name="Copeland A."/>
            <person name="Lapidus A."/>
            <person name="Bruce D."/>
            <person name="Goodwin L."/>
            <person name="Pitluck S."/>
            <person name="Kyrpides N."/>
            <person name="Mavromatis K."/>
            <person name="Pagani I."/>
            <person name="Ivanova N."/>
            <person name="Teshima H."/>
            <person name="Brettin T."/>
            <person name="Detter J.C."/>
            <person name="Han C."/>
            <person name="Tapia R."/>
            <person name="Land M."/>
            <person name="Hauser L."/>
            <person name="Markowitz V."/>
            <person name="Cheng J.-F."/>
            <person name="Hugenholtz P."/>
            <person name="Woyke T."/>
            <person name="Wu D."/>
            <person name="Spring S."/>
            <person name="Pukall R."/>
            <person name="Steenblock K."/>
            <person name="Schneider S."/>
            <person name="Klenk H.-P."/>
            <person name="Eisen J.A."/>
        </authorList>
    </citation>
    <scope>NUCLEOTIDE SEQUENCE [LARGE SCALE GENOMIC DNA]</scope>
    <source>
        <strain evidence="11">DSM 15567 / CIP 107919 / 50-1 BON</strain>
    </source>
</reference>
<dbReference type="FunFam" id="3.20.20.80:FF:000018">
    <property type="entry name" value="Beta-galactosidase"/>
    <property type="match status" value="1"/>
</dbReference>
<dbReference type="SMART" id="SM01038">
    <property type="entry name" value="Bgal_small_N"/>
    <property type="match status" value="1"/>
</dbReference>
<dbReference type="GO" id="GO:0005990">
    <property type="term" value="P:lactose catabolic process"/>
    <property type="evidence" value="ECO:0007669"/>
    <property type="project" value="TreeGrafter"/>
</dbReference>
<dbReference type="Gene3D" id="2.70.98.10">
    <property type="match status" value="1"/>
</dbReference>
<reference evidence="10 11" key="2">
    <citation type="journal article" date="2011" name="Stand. Genomic Sci.">
        <title>Complete genome sequence of Mahella australiensis type strain (50-1 BON).</title>
        <authorList>
            <person name="Sikorski J."/>
            <person name="Teshima H."/>
            <person name="Nolan M."/>
            <person name="Lucas S."/>
            <person name="Hammon N."/>
            <person name="Deshpande S."/>
            <person name="Cheng J.F."/>
            <person name="Pitluck S."/>
            <person name="Liolios K."/>
            <person name="Pagani I."/>
            <person name="Ivanova N."/>
            <person name="Huntemann M."/>
            <person name="Mavromatis K."/>
            <person name="Ovchinikova G."/>
            <person name="Pati A."/>
            <person name="Tapia R."/>
            <person name="Han C."/>
            <person name="Goodwin L."/>
            <person name="Chen A."/>
            <person name="Palaniappan K."/>
            <person name="Land M."/>
            <person name="Hauser L."/>
            <person name="Ngatchou-Djao O.D."/>
            <person name="Rohde M."/>
            <person name="Pukall R."/>
            <person name="Spring S."/>
            <person name="Abt B."/>
            <person name="Goker M."/>
            <person name="Detter J.C."/>
            <person name="Woyke T."/>
            <person name="Bristow J."/>
            <person name="Markowitz V."/>
            <person name="Hugenholtz P."/>
            <person name="Eisen J.A."/>
            <person name="Kyrpides N.C."/>
            <person name="Klenk H.P."/>
            <person name="Lapidus A."/>
        </authorList>
    </citation>
    <scope>NUCLEOTIDE SEQUENCE [LARGE SCALE GENOMIC DNA]</scope>
    <source>
        <strain evidence="11">DSM 15567 / CIP 107919 / 50-1 BON</strain>
    </source>
</reference>
<dbReference type="InterPro" id="IPR017853">
    <property type="entry name" value="GH"/>
</dbReference>
<evidence type="ECO:0000256" key="2">
    <source>
        <dbReference type="ARBA" id="ARBA00007401"/>
    </source>
</evidence>
<sequence>MQCDWQNQYILTKNREPAHATLIPYADAGAAASFERGLSPYFKLLNGQWKFCYLPYPAACPMGFEQPEYDTQTWDEIPVPSNWQMLGYGKPNYTNVAYPYPVDPPYVPDDNPVGLYRRDFEIPPSWQNRQVFLTFEGVDSAFRVWINGHEVGYSQGSHLPSEFNITPYVHAGGNALAVQVYQWSDGSYLEDQDMWRLSGIFRDVYLIATPSVHMRDVHVDTILDDVCADAVLNVKTYIKNYANHESENYTVIMELLDSDGQKVAKKDATAAPILGEEIIVDMETPVSDPHKWSAEDPYLYTLILTLNDAEGNTEEIESFAVGFRKIEIKNQQLLVNGVSVKLKGVNRHDTHPDLGHAVSLESMIKDITLMKQHNINAVRTSHYPNDPRWLDLCDRYGLYVIDETDLECHGFAFTGNLNQISDDPEWEQAYVDRAERMVERDKNHPSIIIWSLGNESGYGRNHDAMAAWIRQHDTTRPIHYEGAHDAPVVDIVSVMYPTVEKLAQEGQRTDDPRPFFMCEYAHAMGNGPGNLKEYWETIYKYPRLIGGCVWEWVDHGIRQHTPSGEEWFAYGGDFGDEPNDGNFCIDGLNFPDRIPHTGLIEYKKVLEPVKVDAIDMATGTFSISNLYNFISLRHLDGSWSLVSDGKTIQHGALPALDIAAGQSMKITVPYTMPAAKAGTEYWINFSFTLNQDMLWAKRGFEIAWAQFKLPVEAPSVPIAVSEMPELSCLQTDNTIEIAGHDFKLIFDKHYGRIASYNYNGMPMIHEGPRINLWRAPTDNDIHQAELWKRVGLDKLISRIADISFSMLCPQAAQIMVSYVLAPYSLTPVCRANVAYIVYGNGDIEVDADISLRSDLPHLPRIGMEIQLPKGMEQFTWYGRGPHENYIDKKESARIDVYAGTVDEQHVPYIRPQENGNKSDVRWAAVTNLRGMGWLIIGKPTFNISVHHYTTQDLTKADHTYELVHRDETIINIDYEQDGLGSNSCGPGPLEKYQLKPEDVSFSFILRPFSADAMSAVASSKRYPQTI</sequence>
<dbReference type="InterPro" id="IPR023230">
    <property type="entry name" value="Glyco_hydro_2_CS"/>
</dbReference>
<dbReference type="Gene3D" id="2.60.120.260">
    <property type="entry name" value="Galactose-binding domain-like"/>
    <property type="match status" value="1"/>
</dbReference>
<dbReference type="GO" id="GO:0004565">
    <property type="term" value="F:beta-galactosidase activity"/>
    <property type="evidence" value="ECO:0007669"/>
    <property type="project" value="UniProtKB-EC"/>
</dbReference>
<dbReference type="PROSITE" id="PS00719">
    <property type="entry name" value="GLYCOSYL_HYDROL_F2_1"/>
    <property type="match status" value="1"/>
</dbReference>
<keyword evidence="5 8" id="KW-0378">Hydrolase</keyword>
<dbReference type="InterPro" id="IPR008979">
    <property type="entry name" value="Galactose-bd-like_sf"/>
</dbReference>
<dbReference type="InterPro" id="IPR013783">
    <property type="entry name" value="Ig-like_fold"/>
</dbReference>
<dbReference type="EC" id="3.2.1.23" evidence="3 8"/>
<dbReference type="Gene3D" id="2.60.40.10">
    <property type="entry name" value="Immunoglobulins"/>
    <property type="match status" value="2"/>
</dbReference>
<dbReference type="InterPro" id="IPR036156">
    <property type="entry name" value="Beta-gal/glucu_dom_sf"/>
</dbReference>
<dbReference type="Pfam" id="PF02837">
    <property type="entry name" value="Glyco_hydro_2_N"/>
    <property type="match status" value="1"/>
</dbReference>
<gene>
    <name evidence="10" type="ordered locus">Mahau_1329</name>
</gene>
<dbReference type="AlphaFoldDB" id="F3ZWT0"/>
<dbReference type="RefSeq" id="WP_013780953.1">
    <property type="nucleotide sequence ID" value="NC_015520.1"/>
</dbReference>
<dbReference type="InterPro" id="IPR004199">
    <property type="entry name" value="B-gal_small/dom_5"/>
</dbReference>
<dbReference type="Pfam" id="PF00703">
    <property type="entry name" value="Glyco_hydro_2"/>
    <property type="match status" value="1"/>
</dbReference>
<dbReference type="OrthoDB" id="9762066at2"/>
<evidence type="ECO:0000256" key="8">
    <source>
        <dbReference type="RuleBase" id="RU361154"/>
    </source>
</evidence>
<comment type="catalytic activity">
    <reaction evidence="1 8">
        <text>Hydrolysis of terminal non-reducing beta-D-galactose residues in beta-D-galactosides.</text>
        <dbReference type="EC" id="3.2.1.23"/>
    </reaction>
</comment>
<dbReference type="EMBL" id="CP002360">
    <property type="protein sequence ID" value="AEE96523.1"/>
    <property type="molecule type" value="Genomic_DNA"/>
</dbReference>
<dbReference type="InterPro" id="IPR006103">
    <property type="entry name" value="Glyco_hydro_2_cat"/>
</dbReference>
<dbReference type="SUPFAM" id="SSF49303">
    <property type="entry name" value="beta-Galactosidase/glucuronidase domain"/>
    <property type="match status" value="2"/>
</dbReference>
<dbReference type="Gene3D" id="3.20.20.80">
    <property type="entry name" value="Glycosidases"/>
    <property type="match status" value="1"/>
</dbReference>